<dbReference type="Gene3D" id="2.170.130.10">
    <property type="entry name" value="TonB-dependent receptor, plug domain"/>
    <property type="match status" value="1"/>
</dbReference>
<sequence>MVIILVFSKSLSAAEIQNLKEIKVTSSRETLTAEDIPASLSVFTEKEIIEKQFSTVEDLLRGELGLDVVQSGSNGAQTSVFMRGAGSTSTLVIIDGVEVNAGTTGLFDMGDLTVENIERVEVLRGPQSIQWGANAVGGVINIVTKKGKGTPTHTLSFEGGSYRTFRESLRSSGSIDKTDYSVSASLLTSRGFSTLN</sequence>
<keyword evidence="1" id="KW-0813">Transport</keyword>
<dbReference type="InterPro" id="IPR012910">
    <property type="entry name" value="Plug_dom"/>
</dbReference>
<dbReference type="InterPro" id="IPR039426">
    <property type="entry name" value="TonB-dep_rcpt-like"/>
</dbReference>
<organism evidence="4">
    <name type="scientific">marine metagenome</name>
    <dbReference type="NCBI Taxonomy" id="408172"/>
    <lineage>
        <taxon>unclassified sequences</taxon>
        <taxon>metagenomes</taxon>
        <taxon>ecological metagenomes</taxon>
    </lineage>
</organism>
<reference evidence="4" key="1">
    <citation type="submission" date="2018-05" db="EMBL/GenBank/DDBJ databases">
        <authorList>
            <person name="Lanie J.A."/>
            <person name="Ng W.-L."/>
            <person name="Kazmierczak K.M."/>
            <person name="Andrzejewski T.M."/>
            <person name="Davidsen T.M."/>
            <person name="Wayne K.J."/>
            <person name="Tettelin H."/>
            <person name="Glass J.I."/>
            <person name="Rusch D."/>
            <person name="Podicherti R."/>
            <person name="Tsui H.-C.T."/>
            <person name="Winkler M.E."/>
        </authorList>
    </citation>
    <scope>NUCLEOTIDE SEQUENCE</scope>
</reference>
<evidence type="ECO:0000313" key="4">
    <source>
        <dbReference type="EMBL" id="SVD95223.1"/>
    </source>
</evidence>
<dbReference type="InterPro" id="IPR037066">
    <property type="entry name" value="Plug_dom_sf"/>
</dbReference>
<feature type="domain" description="TonB-dependent receptor plug" evidence="3">
    <location>
        <begin position="33"/>
        <end position="139"/>
    </location>
</feature>
<dbReference type="PANTHER" id="PTHR32552:SF81">
    <property type="entry name" value="TONB-DEPENDENT OUTER MEMBRANE RECEPTOR"/>
    <property type="match status" value="1"/>
</dbReference>
<keyword evidence="2" id="KW-0798">TonB box</keyword>
<keyword evidence="1" id="KW-0406">Ion transport</keyword>
<evidence type="ECO:0000259" key="3">
    <source>
        <dbReference type="Pfam" id="PF07715"/>
    </source>
</evidence>
<dbReference type="SUPFAM" id="SSF56935">
    <property type="entry name" value="Porins"/>
    <property type="match status" value="1"/>
</dbReference>
<evidence type="ECO:0000256" key="2">
    <source>
        <dbReference type="ARBA" id="ARBA00023077"/>
    </source>
</evidence>
<dbReference type="GO" id="GO:0006811">
    <property type="term" value="P:monoatomic ion transport"/>
    <property type="evidence" value="ECO:0007669"/>
    <property type="project" value="UniProtKB-KW"/>
</dbReference>
<dbReference type="EMBL" id="UINC01184146">
    <property type="protein sequence ID" value="SVD95223.1"/>
    <property type="molecule type" value="Genomic_DNA"/>
</dbReference>
<dbReference type="PANTHER" id="PTHR32552">
    <property type="entry name" value="FERRICHROME IRON RECEPTOR-RELATED"/>
    <property type="match status" value="1"/>
</dbReference>
<dbReference type="AlphaFoldDB" id="A0A382ZIG7"/>
<dbReference type="Pfam" id="PF07715">
    <property type="entry name" value="Plug"/>
    <property type="match status" value="1"/>
</dbReference>
<feature type="non-terminal residue" evidence="4">
    <location>
        <position position="196"/>
    </location>
</feature>
<evidence type="ECO:0000256" key="1">
    <source>
        <dbReference type="ARBA" id="ARBA00023065"/>
    </source>
</evidence>
<name>A0A382ZIG7_9ZZZZ</name>
<gene>
    <name evidence="4" type="ORF">METZ01_LOCUS448077</name>
</gene>
<proteinExistence type="predicted"/>
<protein>
    <recommendedName>
        <fullName evidence="3">TonB-dependent receptor plug domain-containing protein</fullName>
    </recommendedName>
</protein>
<dbReference type="PROSITE" id="PS52016">
    <property type="entry name" value="TONB_DEPENDENT_REC_3"/>
    <property type="match status" value="1"/>
</dbReference>
<accession>A0A382ZIG7</accession>